<organism evidence="2 3">
    <name type="scientific">Clostridium grantii DSM 8605</name>
    <dbReference type="NCBI Taxonomy" id="1121316"/>
    <lineage>
        <taxon>Bacteria</taxon>
        <taxon>Bacillati</taxon>
        <taxon>Bacillota</taxon>
        <taxon>Clostridia</taxon>
        <taxon>Eubacteriales</taxon>
        <taxon>Clostridiaceae</taxon>
        <taxon>Clostridium</taxon>
    </lineage>
</organism>
<gene>
    <name evidence="2" type="ORF">SAMN02745207_04221</name>
</gene>
<dbReference type="AlphaFoldDB" id="A0A1M5Y5Q2"/>
<keyword evidence="3" id="KW-1185">Reference proteome</keyword>
<dbReference type="Proteomes" id="UP000184447">
    <property type="component" value="Unassembled WGS sequence"/>
</dbReference>
<dbReference type="GO" id="GO:0003677">
    <property type="term" value="F:DNA binding"/>
    <property type="evidence" value="ECO:0007669"/>
    <property type="project" value="InterPro"/>
</dbReference>
<dbReference type="GO" id="GO:0004803">
    <property type="term" value="F:transposase activity"/>
    <property type="evidence" value="ECO:0007669"/>
    <property type="project" value="InterPro"/>
</dbReference>
<name>A0A1M5Y5Q2_9CLOT</name>
<sequence length="305" mass="36282">MLDNLHKAINTERVYEFFAYKLLQNYKNNSKKIYIIFDHTTIVDKFVMLQFSLKIGRRAVPIWYKMFLYKEDGNKDFKHVKQGLKFIHKLATPYDFEVIILSDRGFKSVDLFEFIDKTLKFKYCIRCTKDLGITILDKPNIRKLEDIIPSKGMTKHFFNIKLTVQKYMCNMAVCKAEGAEDTWFIANNLEKPLAIREYKKRFDIEEMFKDFKAGGFNLEDTWTNNIQYAKILYLCICIAYCWMITLGTSCTKDKKNKIIGATKTIKGKKVRIYSLFRSGVKWFKRCYYSLRNKYYLKICFTLYVA</sequence>
<dbReference type="Pfam" id="PF01609">
    <property type="entry name" value="DDE_Tnp_1"/>
    <property type="match status" value="1"/>
</dbReference>
<dbReference type="InterPro" id="IPR002559">
    <property type="entry name" value="Transposase_11"/>
</dbReference>
<evidence type="ECO:0000259" key="1">
    <source>
        <dbReference type="Pfam" id="PF01609"/>
    </source>
</evidence>
<evidence type="ECO:0000313" key="2">
    <source>
        <dbReference type="EMBL" id="SHI07411.1"/>
    </source>
</evidence>
<reference evidence="2 3" key="1">
    <citation type="submission" date="2016-11" db="EMBL/GenBank/DDBJ databases">
        <authorList>
            <person name="Jaros S."/>
            <person name="Januszkiewicz K."/>
            <person name="Wedrychowicz H."/>
        </authorList>
    </citation>
    <scope>NUCLEOTIDE SEQUENCE [LARGE SCALE GENOMIC DNA]</scope>
    <source>
        <strain evidence="2 3">DSM 8605</strain>
    </source>
</reference>
<accession>A0A1M5Y5Q2</accession>
<dbReference type="EMBL" id="FQXM01000057">
    <property type="protein sequence ID" value="SHI07411.1"/>
    <property type="molecule type" value="Genomic_DNA"/>
</dbReference>
<dbReference type="InterPro" id="IPR012337">
    <property type="entry name" value="RNaseH-like_sf"/>
</dbReference>
<dbReference type="OrthoDB" id="468082at2"/>
<dbReference type="GO" id="GO:0006313">
    <property type="term" value="P:DNA transposition"/>
    <property type="evidence" value="ECO:0007669"/>
    <property type="project" value="InterPro"/>
</dbReference>
<dbReference type="SUPFAM" id="SSF53098">
    <property type="entry name" value="Ribonuclease H-like"/>
    <property type="match status" value="1"/>
</dbReference>
<feature type="domain" description="Transposase IS4-like" evidence="1">
    <location>
        <begin position="88"/>
        <end position="241"/>
    </location>
</feature>
<dbReference type="RefSeq" id="WP_143160621.1">
    <property type="nucleotide sequence ID" value="NZ_FQXM01000057.1"/>
</dbReference>
<protein>
    <submittedName>
        <fullName evidence="2">Transposase DDE domain-containing protein</fullName>
    </submittedName>
</protein>
<dbReference type="STRING" id="1121316.SAMN02745207_04221"/>
<proteinExistence type="predicted"/>
<evidence type="ECO:0000313" key="3">
    <source>
        <dbReference type="Proteomes" id="UP000184447"/>
    </source>
</evidence>